<keyword evidence="1" id="KW-0391">Immunity</keyword>
<dbReference type="SUPFAM" id="SSF48726">
    <property type="entry name" value="Immunoglobulin"/>
    <property type="match status" value="1"/>
</dbReference>
<dbReference type="EMBL" id="JANPWB010000010">
    <property type="protein sequence ID" value="KAJ1137398.1"/>
    <property type="molecule type" value="Genomic_DNA"/>
</dbReference>
<accession>A0AAV7QGH2</accession>
<dbReference type="Proteomes" id="UP001066276">
    <property type="component" value="Chromosome 6"/>
</dbReference>
<evidence type="ECO:0000256" key="2">
    <source>
        <dbReference type="ARBA" id="ARBA00023130"/>
    </source>
</evidence>
<sequence length="156" mass="17117">MKALLMCVLIVSVSAGVHAQVTLVQPGFLSLKPSENLKLFSRVTPSVGGYWFGWLRKAPGKGLEWLGDKHTDGRTEESPALKGRATISFDMPKDEVHLQMTGMQTADSATYYCTRWSGNHSDALHGKYCCEREPIRGSLTQGCVYTADQASSMCRA</sequence>
<evidence type="ECO:0000256" key="4">
    <source>
        <dbReference type="SAM" id="SignalP"/>
    </source>
</evidence>
<keyword evidence="4" id="KW-0732">Signal</keyword>
<feature type="domain" description="Immunoglobulin V-set" evidence="5">
    <location>
        <begin position="36"/>
        <end position="115"/>
    </location>
</feature>
<feature type="signal peptide" evidence="4">
    <location>
        <begin position="1"/>
        <end position="19"/>
    </location>
</feature>
<dbReference type="InterPro" id="IPR013783">
    <property type="entry name" value="Ig-like_fold"/>
</dbReference>
<dbReference type="Gene3D" id="2.60.40.10">
    <property type="entry name" value="Immunoglobulins"/>
    <property type="match status" value="1"/>
</dbReference>
<keyword evidence="7" id="KW-1185">Reference proteome</keyword>
<evidence type="ECO:0000256" key="3">
    <source>
        <dbReference type="ARBA" id="ARBA00043265"/>
    </source>
</evidence>
<keyword evidence="3" id="KW-1280">Immunoglobulin</keyword>
<organism evidence="6 7">
    <name type="scientific">Pleurodeles waltl</name>
    <name type="common">Iberian ribbed newt</name>
    <dbReference type="NCBI Taxonomy" id="8319"/>
    <lineage>
        <taxon>Eukaryota</taxon>
        <taxon>Metazoa</taxon>
        <taxon>Chordata</taxon>
        <taxon>Craniata</taxon>
        <taxon>Vertebrata</taxon>
        <taxon>Euteleostomi</taxon>
        <taxon>Amphibia</taxon>
        <taxon>Batrachia</taxon>
        <taxon>Caudata</taxon>
        <taxon>Salamandroidea</taxon>
        <taxon>Salamandridae</taxon>
        <taxon>Pleurodelinae</taxon>
        <taxon>Pleurodeles</taxon>
    </lineage>
</organism>
<dbReference type="AlphaFoldDB" id="A0AAV7QGH2"/>
<dbReference type="GO" id="GO:0019814">
    <property type="term" value="C:immunoglobulin complex"/>
    <property type="evidence" value="ECO:0007669"/>
    <property type="project" value="UniProtKB-KW"/>
</dbReference>
<name>A0AAV7QGH2_PLEWA</name>
<dbReference type="InterPro" id="IPR036179">
    <property type="entry name" value="Ig-like_dom_sf"/>
</dbReference>
<proteinExistence type="predicted"/>
<dbReference type="Pfam" id="PF07686">
    <property type="entry name" value="V-set"/>
    <property type="match status" value="1"/>
</dbReference>
<protein>
    <recommendedName>
        <fullName evidence="5">Immunoglobulin V-set domain-containing protein</fullName>
    </recommendedName>
</protein>
<gene>
    <name evidence="6" type="ORF">NDU88_003804</name>
</gene>
<dbReference type="GO" id="GO:0002250">
    <property type="term" value="P:adaptive immune response"/>
    <property type="evidence" value="ECO:0007669"/>
    <property type="project" value="UniProtKB-KW"/>
</dbReference>
<dbReference type="PANTHER" id="PTHR23266">
    <property type="entry name" value="IMMUNOGLOBULIN HEAVY CHAIN"/>
    <property type="match status" value="1"/>
</dbReference>
<comment type="caution">
    <text evidence="6">The sequence shown here is derived from an EMBL/GenBank/DDBJ whole genome shotgun (WGS) entry which is preliminary data.</text>
</comment>
<dbReference type="InterPro" id="IPR050199">
    <property type="entry name" value="IgHV"/>
</dbReference>
<reference evidence="6" key="1">
    <citation type="journal article" date="2022" name="bioRxiv">
        <title>Sequencing and chromosome-scale assembly of the giantPleurodeles waltlgenome.</title>
        <authorList>
            <person name="Brown T."/>
            <person name="Elewa A."/>
            <person name="Iarovenko S."/>
            <person name="Subramanian E."/>
            <person name="Araus A.J."/>
            <person name="Petzold A."/>
            <person name="Susuki M."/>
            <person name="Suzuki K.-i.T."/>
            <person name="Hayashi T."/>
            <person name="Toyoda A."/>
            <person name="Oliveira C."/>
            <person name="Osipova E."/>
            <person name="Leigh N.D."/>
            <person name="Simon A."/>
            <person name="Yun M.H."/>
        </authorList>
    </citation>
    <scope>NUCLEOTIDE SEQUENCE</scope>
    <source>
        <strain evidence="6">20211129_DDA</strain>
        <tissue evidence="6">Liver</tissue>
    </source>
</reference>
<dbReference type="SMART" id="SM00406">
    <property type="entry name" value="IGv"/>
    <property type="match status" value="1"/>
</dbReference>
<feature type="chain" id="PRO_5043776083" description="Immunoglobulin V-set domain-containing protein" evidence="4">
    <location>
        <begin position="20"/>
        <end position="156"/>
    </location>
</feature>
<dbReference type="GO" id="GO:0005576">
    <property type="term" value="C:extracellular region"/>
    <property type="evidence" value="ECO:0007669"/>
    <property type="project" value="UniProtKB-ARBA"/>
</dbReference>
<evidence type="ECO:0000313" key="7">
    <source>
        <dbReference type="Proteomes" id="UP001066276"/>
    </source>
</evidence>
<evidence type="ECO:0000259" key="5">
    <source>
        <dbReference type="SMART" id="SM00406"/>
    </source>
</evidence>
<evidence type="ECO:0000256" key="1">
    <source>
        <dbReference type="ARBA" id="ARBA00022859"/>
    </source>
</evidence>
<dbReference type="InterPro" id="IPR013106">
    <property type="entry name" value="Ig_V-set"/>
</dbReference>
<evidence type="ECO:0000313" key="6">
    <source>
        <dbReference type="EMBL" id="KAJ1137398.1"/>
    </source>
</evidence>
<keyword evidence="2" id="KW-1064">Adaptive immunity</keyword>